<feature type="domain" description="NAD-dependent epimerase/dehydratase" evidence="1">
    <location>
        <begin position="5"/>
        <end position="224"/>
    </location>
</feature>
<dbReference type="PANTHER" id="PTHR43245:SF58">
    <property type="entry name" value="BLL5923 PROTEIN"/>
    <property type="match status" value="1"/>
</dbReference>
<dbReference type="InterPro" id="IPR001509">
    <property type="entry name" value="Epimerase_deHydtase"/>
</dbReference>
<proteinExistence type="predicted"/>
<gene>
    <name evidence="2" type="ORF">GCM10008119_19580</name>
</gene>
<dbReference type="Gene3D" id="3.40.50.720">
    <property type="entry name" value="NAD(P)-binding Rossmann-like Domain"/>
    <property type="match status" value="1"/>
</dbReference>
<protein>
    <submittedName>
        <fullName evidence="2">NAD-dependent dehydratase</fullName>
    </submittedName>
</protein>
<dbReference type="EMBL" id="BMDJ01000004">
    <property type="protein sequence ID" value="GGI25820.1"/>
    <property type="molecule type" value="Genomic_DNA"/>
</dbReference>
<dbReference type="PANTHER" id="PTHR43245">
    <property type="entry name" value="BIFUNCTIONAL POLYMYXIN RESISTANCE PROTEIN ARNA"/>
    <property type="match status" value="1"/>
</dbReference>
<reference evidence="3" key="1">
    <citation type="journal article" date="2019" name="Int. J. Syst. Evol. Microbiol.">
        <title>The Global Catalogue of Microorganisms (GCM) 10K type strain sequencing project: providing services to taxonomists for standard genome sequencing and annotation.</title>
        <authorList>
            <consortium name="The Broad Institute Genomics Platform"/>
            <consortium name="The Broad Institute Genome Sequencing Center for Infectious Disease"/>
            <person name="Wu L."/>
            <person name="Ma J."/>
        </authorList>
    </citation>
    <scope>NUCLEOTIDE SEQUENCE [LARGE SCALE GENOMIC DNA]</scope>
    <source>
        <strain evidence="3">CCM 8939</strain>
    </source>
</reference>
<evidence type="ECO:0000313" key="2">
    <source>
        <dbReference type="EMBL" id="GGI25820.1"/>
    </source>
</evidence>
<dbReference type="RefSeq" id="WP_188413633.1">
    <property type="nucleotide sequence ID" value="NZ_BMDJ01000004.1"/>
</dbReference>
<dbReference type="InterPro" id="IPR050177">
    <property type="entry name" value="Lipid_A_modif_metabolic_enz"/>
</dbReference>
<dbReference type="InterPro" id="IPR036291">
    <property type="entry name" value="NAD(P)-bd_dom_sf"/>
</dbReference>
<accession>A0ABQ2BJK5</accession>
<evidence type="ECO:0000313" key="3">
    <source>
        <dbReference type="Proteomes" id="UP000645390"/>
    </source>
</evidence>
<dbReference type="Pfam" id="PF01370">
    <property type="entry name" value="Epimerase"/>
    <property type="match status" value="1"/>
</dbReference>
<dbReference type="Proteomes" id="UP000645390">
    <property type="component" value="Unassembled WGS sequence"/>
</dbReference>
<comment type="caution">
    <text evidence="2">The sequence shown here is derived from an EMBL/GenBank/DDBJ whole genome shotgun (WGS) entry which is preliminary data.</text>
</comment>
<dbReference type="SUPFAM" id="SSF51735">
    <property type="entry name" value="NAD(P)-binding Rossmann-fold domains"/>
    <property type="match status" value="1"/>
</dbReference>
<evidence type="ECO:0000259" key="1">
    <source>
        <dbReference type="Pfam" id="PF01370"/>
    </source>
</evidence>
<organism evidence="2 3">
    <name type="scientific">Pedobacter mendelii</name>
    <dbReference type="NCBI Taxonomy" id="1908240"/>
    <lineage>
        <taxon>Bacteria</taxon>
        <taxon>Pseudomonadati</taxon>
        <taxon>Bacteroidota</taxon>
        <taxon>Sphingobacteriia</taxon>
        <taxon>Sphingobacteriales</taxon>
        <taxon>Sphingobacteriaceae</taxon>
        <taxon>Pedobacter</taxon>
    </lineage>
</organism>
<sequence>MRKRVLITGATGFIGYHIIQAALANNLEVYVSVRKKSIVAHLAAFDIRYVELNFDSIVQMKANIEENKYNYIIHAAATTKAKNREAYFHINAIYTRNLAIAASSATSKLEKFVFVSSLAARGPFSGLHDSANLSNPLTNYGRSKALAETYLSQIKDLPVIVFRPTAVYGPREKDIFILIKGINAGFEFYIGEQEQKLSFIHVTDLADIIVRALSSNLSHKTYQISDGNVYNSFSLAEYVRMGLGKKTLIIKVPLSIIRVIAWALEHSYKVFNQMPALNIDKIKELTASSWACSIDSLQQDLGFEPKYQLESGLSETIAWYRENKWL</sequence>
<name>A0ABQ2BJK5_9SPHI</name>
<keyword evidence="3" id="KW-1185">Reference proteome</keyword>